<dbReference type="PROSITE" id="PS50004">
    <property type="entry name" value="C2"/>
    <property type="match status" value="1"/>
</dbReference>
<dbReference type="SUPFAM" id="SSF49562">
    <property type="entry name" value="C2 domain (Calcium/lipid-binding domain, CaLB)"/>
    <property type="match status" value="1"/>
</dbReference>
<evidence type="ECO:0000313" key="20">
    <source>
        <dbReference type="Proteomes" id="UP000796761"/>
    </source>
</evidence>
<evidence type="ECO:0000259" key="17">
    <source>
        <dbReference type="PROSITE" id="PS50004"/>
    </source>
</evidence>
<dbReference type="FunFam" id="3.20.20.190:FF:000039">
    <property type="entry name" value="Phosphoinositide phospholipase C"/>
    <property type="match status" value="1"/>
</dbReference>
<feature type="compositionally biased region" description="Acidic residues" evidence="16">
    <location>
        <begin position="463"/>
        <end position="476"/>
    </location>
</feature>
<comment type="catalytic activity">
    <reaction evidence="14">
        <text>a 1,2-diacyl-sn-glycero-3-phospho-(1D-myo-inositol-4,5-bisphosphate) + H2O = 1D-myo-inositol 1,4,5-trisphosphate + a 1,2-diacyl-sn-glycerol + H(+)</text>
        <dbReference type="Rhea" id="RHEA:33179"/>
        <dbReference type="ChEBI" id="CHEBI:15377"/>
        <dbReference type="ChEBI" id="CHEBI:15378"/>
        <dbReference type="ChEBI" id="CHEBI:17815"/>
        <dbReference type="ChEBI" id="CHEBI:58456"/>
        <dbReference type="ChEBI" id="CHEBI:203600"/>
        <dbReference type="EC" id="3.1.4.11"/>
    </reaction>
    <physiologicalReaction direction="left-to-right" evidence="14">
        <dbReference type="Rhea" id="RHEA:33180"/>
    </physiologicalReaction>
</comment>
<evidence type="ECO:0000256" key="13">
    <source>
        <dbReference type="ARBA" id="ARBA00023279"/>
    </source>
</evidence>
<dbReference type="GO" id="GO:0048471">
    <property type="term" value="C:perinuclear region of cytoplasm"/>
    <property type="evidence" value="ECO:0007669"/>
    <property type="project" value="UniProtKB-SubCell"/>
</dbReference>
<dbReference type="FunFam" id="1.10.238.10:FF:000005">
    <property type="entry name" value="Phosphoinositide phospholipase C"/>
    <property type="match status" value="1"/>
</dbReference>
<feature type="compositionally biased region" description="Polar residues" evidence="16">
    <location>
        <begin position="477"/>
        <end position="486"/>
    </location>
</feature>
<dbReference type="SMART" id="SM00148">
    <property type="entry name" value="PLCXc"/>
    <property type="match status" value="1"/>
</dbReference>
<evidence type="ECO:0000256" key="11">
    <source>
        <dbReference type="ARBA" id="ARBA00023224"/>
    </source>
</evidence>
<evidence type="ECO:0000256" key="2">
    <source>
        <dbReference type="ARBA" id="ARBA00003992"/>
    </source>
</evidence>
<comment type="subcellular location">
    <subcellularLocation>
        <location evidence="4">Cytoplasm</location>
        <location evidence="4">Perinuclear region</location>
    </subcellularLocation>
    <subcellularLocation>
        <location evidence="3">Nucleus</location>
    </subcellularLocation>
</comment>
<dbReference type="PANTHER" id="PTHR10336:SF29">
    <property type="entry name" value="1-PHOSPHATIDYLINOSITOL 4,5-BISPHOSPHATE PHOSPHODIESTERASE ZETA-1"/>
    <property type="match status" value="1"/>
</dbReference>
<evidence type="ECO:0000256" key="9">
    <source>
        <dbReference type="ARBA" id="ARBA00022963"/>
    </source>
</evidence>
<keyword evidence="5" id="KW-0217">Developmental protein</keyword>
<keyword evidence="8" id="KW-0106">Calcium</keyword>
<dbReference type="Pfam" id="PF00387">
    <property type="entry name" value="PI-PLC-Y"/>
    <property type="match status" value="1"/>
</dbReference>
<comment type="cofactor">
    <cofactor evidence="1">
        <name>Ca(2+)</name>
        <dbReference type="ChEBI" id="CHEBI:29108"/>
    </cofactor>
</comment>
<evidence type="ECO:0000256" key="15">
    <source>
        <dbReference type="RuleBase" id="RU361133"/>
    </source>
</evidence>
<feature type="domain" description="C2" evidence="17">
    <location>
        <begin position="631"/>
        <end position="757"/>
    </location>
</feature>
<dbReference type="Pfam" id="PF00388">
    <property type="entry name" value="PI-PLC-X"/>
    <property type="match status" value="1"/>
</dbReference>
<keyword evidence="13" id="KW-0278">Fertilization</keyword>
<evidence type="ECO:0000256" key="7">
    <source>
        <dbReference type="ARBA" id="ARBA00022801"/>
    </source>
</evidence>
<evidence type="ECO:0000256" key="6">
    <source>
        <dbReference type="ARBA" id="ARBA00022490"/>
    </source>
</evidence>
<evidence type="ECO:0000313" key="19">
    <source>
        <dbReference type="EMBL" id="TRZ15737.1"/>
    </source>
</evidence>
<dbReference type="GO" id="GO:0016042">
    <property type="term" value="P:lipid catabolic process"/>
    <property type="evidence" value="ECO:0007669"/>
    <property type="project" value="UniProtKB-KW"/>
</dbReference>
<evidence type="ECO:0000256" key="5">
    <source>
        <dbReference type="ARBA" id="ARBA00022473"/>
    </source>
</evidence>
<dbReference type="PROSITE" id="PS50007">
    <property type="entry name" value="PIPLC_X_DOMAIN"/>
    <property type="match status" value="1"/>
</dbReference>
<dbReference type="PRINTS" id="PR00390">
    <property type="entry name" value="PHPHLIPASEC"/>
</dbReference>
<keyword evidence="12" id="KW-0539">Nucleus</keyword>
<evidence type="ECO:0000256" key="4">
    <source>
        <dbReference type="ARBA" id="ARBA00004556"/>
    </source>
</evidence>
<keyword evidence="11" id="KW-0807">Transducer</keyword>
<gene>
    <name evidence="19" type="ORF">HGM15179_011376</name>
</gene>
<dbReference type="AlphaFoldDB" id="A0A8K1LJ40"/>
<dbReference type="Proteomes" id="UP000796761">
    <property type="component" value="Unassembled WGS sequence"/>
</dbReference>
<dbReference type="GO" id="GO:0060470">
    <property type="term" value="P:positive regulation of cytosolic calcium ion concentration involved in egg activation"/>
    <property type="evidence" value="ECO:0007669"/>
    <property type="project" value="TreeGrafter"/>
</dbReference>
<keyword evidence="20" id="KW-1185">Reference proteome</keyword>
<dbReference type="GO" id="GO:0004435">
    <property type="term" value="F:phosphatidylinositol-4,5-bisphosphate phospholipase C activity"/>
    <property type="evidence" value="ECO:0007669"/>
    <property type="project" value="UniProtKB-EC"/>
</dbReference>
<dbReference type="InterPro" id="IPR015359">
    <property type="entry name" value="PLC_EF-hand-like"/>
</dbReference>
<dbReference type="Gene3D" id="3.20.20.190">
    <property type="entry name" value="Phosphatidylinositol (PI) phosphodiesterase"/>
    <property type="match status" value="1"/>
</dbReference>
<dbReference type="InterPro" id="IPR000008">
    <property type="entry name" value="C2_dom"/>
</dbReference>
<dbReference type="InterPro" id="IPR000909">
    <property type="entry name" value="PLipase_C_PInositol-sp_X_dom"/>
</dbReference>
<sequence>MKRKLFVPPRGFTRYFNKIQQQCNTGLAPGLVREQNSRSIKAGSGKIAKGSEMAAVQLATKGVLKTKERFARCCEDAISREILPKAGNNLLSIDGLPEDLPSVQHLWYCASSTVTIECFTLNSIVLVWKDRMSIQNLVSSAFTSFIKSVANCLWSVTFGVSLRLADSSMEAGDFEAVFLEKDLCRKTLDKHTGDIISMDDFKAIYRALVHRPEFEELFKAYSTDGKTLPDGQLLKFLIKEQFQTEANETTALEIIMKYEPIDEVRTKRMMSFEGFIRYMNSEECSIFKSQHRSIYQDMNHPLCDYFISSSHNTYLIADQLMGPSHLWGYTSALLKGCRCLEIDCWDGNNNEPIVYHGHTLTSKISFRSVIHVIDKYAFMSSAYPLVLSLENHCSPKQQEVMAECLKSILGDKLLTSPIGGEVDMTRLPSPEALKFKVLIKNKKVGTLEQTLLRMEDEYHGETEELSETESESEGSEDTITLQTPRSPSKRRGERKSSLLPQKKTKVRKTKIALALSDLVIYTKSQKFVSFDHSLQHQQCFENNSIGESYARKLLRASARDFISHTTRFITRIYPKGTRMRSSNYNPQEFWNVGCQMVALNFQTPGTQMELQDGKFLDNGGCGYVLKPEFLRDRNTTFTPRNVGGYSKPMSLSIRLISGHQLPPSSMSKTNKADPMVQIEIYGVPEDQTRKKSSVIKSNALCPKWNETFSFNIQVPELAMIRFCVEDEVSLSSNEFLGQYTLPVTSLNTGYRRIPLISKDGIKLESASLFAHVWYY</sequence>
<dbReference type="OrthoDB" id="269822at2759"/>
<name>A0A8K1LJ40_9PASS</name>
<comment type="caution">
    <text evidence="19">The sequence shown here is derived from an EMBL/GenBank/DDBJ whole genome shotgun (WGS) entry which is preliminary data.</text>
</comment>
<dbReference type="CDD" id="cd00275">
    <property type="entry name" value="C2_PLC_like"/>
    <property type="match status" value="1"/>
</dbReference>
<evidence type="ECO:0000256" key="3">
    <source>
        <dbReference type="ARBA" id="ARBA00004123"/>
    </source>
</evidence>
<evidence type="ECO:0000256" key="12">
    <source>
        <dbReference type="ARBA" id="ARBA00023242"/>
    </source>
</evidence>
<dbReference type="PANTHER" id="PTHR10336">
    <property type="entry name" value="PHOSPHOINOSITIDE-SPECIFIC PHOSPHOLIPASE C FAMILY PROTEIN"/>
    <property type="match status" value="1"/>
</dbReference>
<dbReference type="Gene3D" id="2.60.40.150">
    <property type="entry name" value="C2 domain"/>
    <property type="match status" value="1"/>
</dbReference>
<proteinExistence type="predicted"/>
<dbReference type="InterPro" id="IPR035892">
    <property type="entry name" value="C2_domain_sf"/>
</dbReference>
<dbReference type="SUPFAM" id="SSF47473">
    <property type="entry name" value="EF-hand"/>
    <property type="match status" value="1"/>
</dbReference>
<dbReference type="Gene3D" id="1.10.238.10">
    <property type="entry name" value="EF-hand"/>
    <property type="match status" value="1"/>
</dbReference>
<dbReference type="SMART" id="SM00149">
    <property type="entry name" value="PLCYc"/>
    <property type="match status" value="1"/>
</dbReference>
<comment type="function">
    <text evidence="2">The production of the second messenger molecules diacylglycerol (DAG) and inositol 1,4,5-trisphosphate (IP3) is mediated by activated phosphatidylinositol-specific phospholipase C enzymes. In vitro, hydrolyzes PtdIns(4,5)P2 in a Ca(2+)-dependent manner. Triggers intracellular Ca(2+) oscillations in oocytes solely during M phase and is involved in inducing oocyte activation and initiating embryonic development up to the blastocyst stage. Is therefore a strong candidate for the egg-activating soluble sperm factor that is transferred from the sperm into the egg cytoplasm following gamete membrane fusion. May exert an inhibitory effect on phospholipase-C-coupled processes that depend on calcium ions and protein kinase C, including CFTR trafficking and function.</text>
</comment>
<dbReference type="InterPro" id="IPR001192">
    <property type="entry name" value="PI-PLC_fam"/>
</dbReference>
<dbReference type="InterPro" id="IPR001711">
    <property type="entry name" value="PLipase_C_Pinositol-sp_Y"/>
</dbReference>
<evidence type="ECO:0000256" key="16">
    <source>
        <dbReference type="SAM" id="MobiDB-lite"/>
    </source>
</evidence>
<keyword evidence="9 15" id="KW-0442">Lipid degradation</keyword>
<protein>
    <recommendedName>
        <fullName evidence="15">Phosphoinositide phospholipase C</fullName>
        <ecNumber evidence="15">3.1.4.11</ecNumber>
    </recommendedName>
</protein>
<evidence type="ECO:0000256" key="8">
    <source>
        <dbReference type="ARBA" id="ARBA00022837"/>
    </source>
</evidence>
<dbReference type="EC" id="3.1.4.11" evidence="15"/>
<dbReference type="Pfam" id="PF09279">
    <property type="entry name" value="EF-hand_like"/>
    <property type="match status" value="1"/>
</dbReference>
<keyword evidence="10 15" id="KW-0443">Lipid metabolism</keyword>
<keyword evidence="6" id="KW-0963">Cytoplasm</keyword>
<evidence type="ECO:0000256" key="10">
    <source>
        <dbReference type="ARBA" id="ARBA00023098"/>
    </source>
</evidence>
<dbReference type="PROSITE" id="PS50008">
    <property type="entry name" value="PIPLC_Y_DOMAIN"/>
    <property type="match status" value="1"/>
</dbReference>
<dbReference type="EMBL" id="SWJQ01000355">
    <property type="protein sequence ID" value="TRZ15737.1"/>
    <property type="molecule type" value="Genomic_DNA"/>
</dbReference>
<keyword evidence="7 15" id="KW-0378">Hydrolase</keyword>
<evidence type="ECO:0000256" key="14">
    <source>
        <dbReference type="ARBA" id="ARBA00023674"/>
    </source>
</evidence>
<feature type="domain" description="PI-PLC Y-box" evidence="18">
    <location>
        <begin position="515"/>
        <end position="631"/>
    </location>
</feature>
<organism evidence="19 20">
    <name type="scientific">Zosterops borbonicus</name>
    <dbReference type="NCBI Taxonomy" id="364589"/>
    <lineage>
        <taxon>Eukaryota</taxon>
        <taxon>Metazoa</taxon>
        <taxon>Chordata</taxon>
        <taxon>Craniata</taxon>
        <taxon>Vertebrata</taxon>
        <taxon>Euteleostomi</taxon>
        <taxon>Archelosauria</taxon>
        <taxon>Archosauria</taxon>
        <taxon>Dinosauria</taxon>
        <taxon>Saurischia</taxon>
        <taxon>Theropoda</taxon>
        <taxon>Coelurosauria</taxon>
        <taxon>Aves</taxon>
        <taxon>Neognathae</taxon>
        <taxon>Neoaves</taxon>
        <taxon>Telluraves</taxon>
        <taxon>Australaves</taxon>
        <taxon>Passeriformes</taxon>
        <taxon>Sylvioidea</taxon>
        <taxon>Zosteropidae</taxon>
        <taxon>Zosterops</taxon>
    </lineage>
</organism>
<dbReference type="Pfam" id="PF00168">
    <property type="entry name" value="C2"/>
    <property type="match status" value="1"/>
</dbReference>
<accession>A0A8K1LJ40</accession>
<dbReference type="SUPFAM" id="SSF51695">
    <property type="entry name" value="PLC-like phosphodiesterases"/>
    <property type="match status" value="1"/>
</dbReference>
<dbReference type="GO" id="GO:0005634">
    <property type="term" value="C:nucleus"/>
    <property type="evidence" value="ECO:0007669"/>
    <property type="project" value="UniProtKB-SubCell"/>
</dbReference>
<feature type="region of interest" description="Disordered" evidence="16">
    <location>
        <begin position="455"/>
        <end position="501"/>
    </location>
</feature>
<evidence type="ECO:0000256" key="1">
    <source>
        <dbReference type="ARBA" id="ARBA00001913"/>
    </source>
</evidence>
<dbReference type="InterPro" id="IPR017946">
    <property type="entry name" value="PLC-like_Pdiesterase_TIM-brl"/>
</dbReference>
<reference evidence="19" key="1">
    <citation type="submission" date="2019-04" db="EMBL/GenBank/DDBJ databases">
        <title>Genome assembly of Zosterops borbonicus 15179.</title>
        <authorList>
            <person name="Leroy T."/>
            <person name="Anselmetti Y."/>
            <person name="Tilak M.-K."/>
            <person name="Nabholz B."/>
        </authorList>
    </citation>
    <scope>NUCLEOTIDE SEQUENCE</scope>
    <source>
        <strain evidence="19">HGM_15179</strain>
        <tissue evidence="19">Muscle</tissue>
    </source>
</reference>
<dbReference type="SMART" id="SM00239">
    <property type="entry name" value="C2"/>
    <property type="match status" value="1"/>
</dbReference>
<dbReference type="GO" id="GO:0035556">
    <property type="term" value="P:intracellular signal transduction"/>
    <property type="evidence" value="ECO:0007669"/>
    <property type="project" value="InterPro"/>
</dbReference>
<dbReference type="InterPro" id="IPR011992">
    <property type="entry name" value="EF-hand-dom_pair"/>
</dbReference>
<evidence type="ECO:0000259" key="18">
    <source>
        <dbReference type="PROSITE" id="PS50008"/>
    </source>
</evidence>